<dbReference type="GO" id="GO:0016301">
    <property type="term" value="F:kinase activity"/>
    <property type="evidence" value="ECO:0007669"/>
    <property type="project" value="UniProtKB-KW"/>
</dbReference>
<dbReference type="SUPFAM" id="SSF51391">
    <property type="entry name" value="Thiamin phosphate synthase"/>
    <property type="match status" value="1"/>
</dbReference>
<keyword evidence="7" id="KW-0808">Transferase</keyword>
<evidence type="ECO:0000256" key="1">
    <source>
        <dbReference type="ARBA" id="ARBA00001946"/>
    </source>
</evidence>
<dbReference type="InterPro" id="IPR036206">
    <property type="entry name" value="ThiamineP_synth_sf"/>
</dbReference>
<evidence type="ECO:0000259" key="5">
    <source>
        <dbReference type="Pfam" id="PF02581"/>
    </source>
</evidence>
<protein>
    <recommendedName>
        <fullName evidence="3">hydroxymethylpyrimidine kinase</fullName>
        <ecNumber evidence="3">2.7.1.49</ecNumber>
    </recommendedName>
</protein>
<dbReference type="CDD" id="cd00564">
    <property type="entry name" value="TMP_TenI"/>
    <property type="match status" value="1"/>
</dbReference>
<comment type="pathway">
    <text evidence="2">Cofactor biosynthesis; thiamine diphosphate biosynthesis.</text>
</comment>
<comment type="cofactor">
    <cofactor evidence="1">
        <name>Mg(2+)</name>
        <dbReference type="ChEBI" id="CHEBI:18420"/>
    </cofactor>
</comment>
<dbReference type="Gene3D" id="3.40.1190.20">
    <property type="match status" value="1"/>
</dbReference>
<gene>
    <name evidence="7" type="ORF">RXV79_21735</name>
</gene>
<dbReference type="InterPro" id="IPR022998">
    <property type="entry name" value="ThiamineP_synth_TenI"/>
</dbReference>
<dbReference type="Proteomes" id="UP001303946">
    <property type="component" value="Chromosome"/>
</dbReference>
<evidence type="ECO:0000313" key="8">
    <source>
        <dbReference type="Proteomes" id="UP001303946"/>
    </source>
</evidence>
<feature type="domain" description="Thiamine phosphate synthase/TenI" evidence="5">
    <location>
        <begin position="293"/>
        <end position="478"/>
    </location>
</feature>
<sequence length="515" mass="54194">MSTPIVWSISGQDSGGGAGLSADQRAADAAEVHLCPIVALLTAQSSVAVESVHPVPPEQLHAQLEALAHDLPPRAIKTGLLGSVANVRVVAQWVDRLRQRGPLALVVDPVLRASTGESFANVALVEAYRQELLPRATVVTPNRREAARLLLRHDHDVPDQARALRALGTEAACITGGDADEPIARDHWHSVHATGWLALPRRAAPNTHGTGCTFATALAAAIARGFVPADAAVIAKMLTTSGLRADASNPGRGAGPVRPRHGFITDRSLLPTLDDGELPTFAPGSTPPVEGLYAITDHAAHLASLVKQGVRTVQLRLKRADDEPAAAWQARLLDQITRSRAATLAHGATLIVNDHWQEAAALGVDFVHLGQEDLLALGAEERDSLMRARRAGLRLGVSSHSLWELARAAAWQPDYIACGPVWPTLTKAMPWRPQGLRNLAWWAAMSPAPVVAIGGMLAPEQLADAAAAGAGAGCVVRGLQAGATHGVHEWLAAWQAGSARRTRAAPGWPAPSLPG</sequence>
<dbReference type="InterPro" id="IPR029056">
    <property type="entry name" value="Ribokinase-like"/>
</dbReference>
<evidence type="ECO:0000256" key="4">
    <source>
        <dbReference type="ARBA" id="ARBA00023268"/>
    </source>
</evidence>
<dbReference type="Gene3D" id="3.20.20.70">
    <property type="entry name" value="Aldolase class I"/>
    <property type="match status" value="1"/>
</dbReference>
<name>A0ABZ0CRB2_9BURK</name>
<dbReference type="Pfam" id="PF08543">
    <property type="entry name" value="Phos_pyr_kin"/>
    <property type="match status" value="1"/>
</dbReference>
<dbReference type="InterPro" id="IPR013749">
    <property type="entry name" value="PM/HMP-P_kinase-1"/>
</dbReference>
<dbReference type="CDD" id="cd01169">
    <property type="entry name" value="HMPP_kinase"/>
    <property type="match status" value="1"/>
</dbReference>
<dbReference type="RefSeq" id="WP_316700178.1">
    <property type="nucleotide sequence ID" value="NZ_CP136336.1"/>
</dbReference>
<dbReference type="InterPro" id="IPR004399">
    <property type="entry name" value="HMP/HMP-P_kinase_dom"/>
</dbReference>
<reference evidence="7 8" key="1">
    <citation type="submission" date="2023-10" db="EMBL/GenBank/DDBJ databases">
        <title>Bacteria for the degradation of biodegradable plastic PBAT(Polybutylene adipate terephthalate).</title>
        <authorList>
            <person name="Weon H.-Y."/>
            <person name="Yeon J."/>
        </authorList>
    </citation>
    <scope>NUCLEOTIDE SEQUENCE [LARGE SCALE GENOMIC DNA]</scope>
    <source>
        <strain evidence="7 8">SBD 7-3</strain>
    </source>
</reference>
<dbReference type="Pfam" id="PF02581">
    <property type="entry name" value="TMP-TENI"/>
    <property type="match status" value="1"/>
</dbReference>
<organism evidence="7 8">
    <name type="scientific">Piscinibacter gummiphilus</name>
    <dbReference type="NCBI Taxonomy" id="946333"/>
    <lineage>
        <taxon>Bacteria</taxon>
        <taxon>Pseudomonadati</taxon>
        <taxon>Pseudomonadota</taxon>
        <taxon>Betaproteobacteria</taxon>
        <taxon>Burkholderiales</taxon>
        <taxon>Sphaerotilaceae</taxon>
        <taxon>Piscinibacter</taxon>
    </lineage>
</organism>
<dbReference type="EMBL" id="CP136336">
    <property type="protein sequence ID" value="WOB07519.1"/>
    <property type="molecule type" value="Genomic_DNA"/>
</dbReference>
<accession>A0ABZ0CRB2</accession>
<dbReference type="PANTHER" id="PTHR20858">
    <property type="entry name" value="PHOSPHOMETHYLPYRIMIDINE KINASE"/>
    <property type="match status" value="1"/>
</dbReference>
<feature type="domain" description="Pyridoxamine kinase/Phosphomethylpyrimidine kinase" evidence="6">
    <location>
        <begin position="13"/>
        <end position="257"/>
    </location>
</feature>
<keyword evidence="7" id="KW-0418">Kinase</keyword>
<evidence type="ECO:0000313" key="7">
    <source>
        <dbReference type="EMBL" id="WOB07519.1"/>
    </source>
</evidence>
<dbReference type="InterPro" id="IPR013785">
    <property type="entry name" value="Aldolase_TIM"/>
</dbReference>
<dbReference type="EC" id="2.7.1.49" evidence="3"/>
<keyword evidence="8" id="KW-1185">Reference proteome</keyword>
<proteinExistence type="predicted"/>
<evidence type="ECO:0000256" key="3">
    <source>
        <dbReference type="ARBA" id="ARBA00012135"/>
    </source>
</evidence>
<dbReference type="PANTHER" id="PTHR20858:SF17">
    <property type="entry name" value="HYDROXYMETHYLPYRIMIDINE_PHOSPHOMETHYLPYRIMIDINE KINASE THI20-RELATED"/>
    <property type="match status" value="1"/>
</dbReference>
<evidence type="ECO:0000259" key="6">
    <source>
        <dbReference type="Pfam" id="PF08543"/>
    </source>
</evidence>
<evidence type="ECO:0000256" key="2">
    <source>
        <dbReference type="ARBA" id="ARBA00004948"/>
    </source>
</evidence>
<keyword evidence="4" id="KW-0511">Multifunctional enzyme</keyword>
<dbReference type="SUPFAM" id="SSF53613">
    <property type="entry name" value="Ribokinase-like"/>
    <property type="match status" value="1"/>
</dbReference>